<dbReference type="AlphaFoldDB" id="A0AAW6F1C7"/>
<reference evidence="1" key="1">
    <citation type="submission" date="2023-01" db="EMBL/GenBank/DDBJ databases">
        <title>Human gut microbiome strain richness.</title>
        <authorList>
            <person name="Chen-Liaw A."/>
        </authorList>
    </citation>
    <scope>NUCLEOTIDE SEQUENCE</scope>
    <source>
        <strain evidence="1">D35st1_E5_D35t1_190705</strain>
    </source>
</reference>
<dbReference type="EMBL" id="JAQMPX010000003">
    <property type="protein sequence ID" value="MDB9136971.1"/>
    <property type="molecule type" value="Genomic_DNA"/>
</dbReference>
<proteinExistence type="predicted"/>
<organism evidence="1 2">
    <name type="scientific">Parabacteroides distasonis</name>
    <dbReference type="NCBI Taxonomy" id="823"/>
    <lineage>
        <taxon>Bacteria</taxon>
        <taxon>Pseudomonadati</taxon>
        <taxon>Bacteroidota</taxon>
        <taxon>Bacteroidia</taxon>
        <taxon>Bacteroidales</taxon>
        <taxon>Tannerellaceae</taxon>
        <taxon>Parabacteroides</taxon>
    </lineage>
</organism>
<protein>
    <submittedName>
        <fullName evidence="1">Uncharacterized protein</fullName>
    </submittedName>
</protein>
<sequence length="349" mass="40007">MDNDLKGLFKRTLVIKEDRHYWLVRSMGGDFYNEYISRGYIAIGYNEISLAEIKLSASHNDEAVNTLKKIIDSKESISSVDVDDINPQYAAIQLLKFYRDIQIGDIIVIPGKSSDQIAIARVESSVYEEKEEDVSKLSGICNFRKRRRIKIINRSFRSKLNPKMQLMFSSRHIVSNADNYAQYIDSCISDYYQKDGNTFLVLRVKEEDSISADDFGLVPDLIGLLKDYSEEIHLNINVQTVKMKTCVQSPGDILMYATSWEAITLIGMFIMIIKGGEFSITKGDGLKIKVGTLSEATEKTLKSLSDFLDRRRDRAFKESLQKKLDNMKIETPEDLTKVMKEFNDKRESY</sequence>
<gene>
    <name evidence="1" type="ORF">PN612_00435</name>
</gene>
<evidence type="ECO:0000313" key="1">
    <source>
        <dbReference type="EMBL" id="MDB9136971.1"/>
    </source>
</evidence>
<dbReference type="RefSeq" id="WP_272059910.1">
    <property type="nucleotide sequence ID" value="NZ_JAQMPX010000003.1"/>
</dbReference>
<evidence type="ECO:0000313" key="2">
    <source>
        <dbReference type="Proteomes" id="UP001211522"/>
    </source>
</evidence>
<accession>A0AAW6F1C7</accession>
<name>A0AAW6F1C7_PARDI</name>
<comment type="caution">
    <text evidence="1">The sequence shown here is derived from an EMBL/GenBank/DDBJ whole genome shotgun (WGS) entry which is preliminary data.</text>
</comment>
<dbReference type="Proteomes" id="UP001211522">
    <property type="component" value="Unassembled WGS sequence"/>
</dbReference>